<keyword evidence="7 9" id="KW-0472">Membrane</keyword>
<reference evidence="10" key="1">
    <citation type="submission" date="2018-05" db="EMBL/GenBank/DDBJ databases">
        <authorList>
            <person name="Lanie J.A."/>
            <person name="Ng W.-L."/>
            <person name="Kazmierczak K.M."/>
            <person name="Andrzejewski T.M."/>
            <person name="Davidsen T.M."/>
            <person name="Wayne K.J."/>
            <person name="Tettelin H."/>
            <person name="Glass J.I."/>
            <person name="Rusch D."/>
            <person name="Podicherti R."/>
            <person name="Tsui H.-C.T."/>
            <person name="Winkler M.E."/>
        </authorList>
    </citation>
    <scope>NUCLEOTIDE SEQUENCE</scope>
</reference>
<evidence type="ECO:0000256" key="6">
    <source>
        <dbReference type="ARBA" id="ARBA00022989"/>
    </source>
</evidence>
<comment type="subcellular location">
    <subcellularLocation>
        <location evidence="1">Cell membrane</location>
        <topology evidence="1">Multi-pass membrane protein</topology>
    </subcellularLocation>
</comment>
<feature type="transmembrane region" description="Helical" evidence="9">
    <location>
        <begin position="309"/>
        <end position="327"/>
    </location>
</feature>
<feature type="transmembrane region" description="Helical" evidence="9">
    <location>
        <begin position="120"/>
        <end position="139"/>
    </location>
</feature>
<keyword evidence="3" id="KW-1003">Cell membrane</keyword>
<dbReference type="GO" id="GO:0006865">
    <property type="term" value="P:amino acid transport"/>
    <property type="evidence" value="ECO:0007669"/>
    <property type="project" value="UniProtKB-KW"/>
</dbReference>
<feature type="transmembrane region" description="Helical" evidence="9">
    <location>
        <begin position="586"/>
        <end position="603"/>
    </location>
</feature>
<feature type="transmembrane region" description="Helical" evidence="9">
    <location>
        <begin position="411"/>
        <end position="432"/>
    </location>
</feature>
<feature type="transmembrane region" description="Helical" evidence="9">
    <location>
        <begin position="267"/>
        <end position="288"/>
    </location>
</feature>
<feature type="transmembrane region" description="Helical" evidence="9">
    <location>
        <begin position="333"/>
        <end position="359"/>
    </location>
</feature>
<feature type="transmembrane region" description="Helical" evidence="9">
    <location>
        <begin position="615"/>
        <end position="634"/>
    </location>
</feature>
<dbReference type="InterPro" id="IPR001851">
    <property type="entry name" value="ABC_transp_permease"/>
</dbReference>
<dbReference type="PANTHER" id="PTHR11795:SF445">
    <property type="entry name" value="AMINO ACID ABC TRANSPORTER PERMEASE PROTEIN"/>
    <property type="match status" value="1"/>
</dbReference>
<protein>
    <submittedName>
        <fullName evidence="10">Uncharacterized protein</fullName>
    </submittedName>
</protein>
<evidence type="ECO:0000313" key="10">
    <source>
        <dbReference type="EMBL" id="SVB22372.1"/>
    </source>
</evidence>
<evidence type="ECO:0000256" key="9">
    <source>
        <dbReference type="SAM" id="Phobius"/>
    </source>
</evidence>
<dbReference type="GO" id="GO:0005886">
    <property type="term" value="C:plasma membrane"/>
    <property type="evidence" value="ECO:0007669"/>
    <property type="project" value="UniProtKB-SubCell"/>
</dbReference>
<evidence type="ECO:0000256" key="3">
    <source>
        <dbReference type="ARBA" id="ARBA00022475"/>
    </source>
</evidence>
<dbReference type="EMBL" id="UINC01033304">
    <property type="protein sequence ID" value="SVB22372.1"/>
    <property type="molecule type" value="Genomic_DNA"/>
</dbReference>
<feature type="non-terminal residue" evidence="10">
    <location>
        <position position="661"/>
    </location>
</feature>
<dbReference type="InterPro" id="IPR052157">
    <property type="entry name" value="BCAA_transport_permease"/>
</dbReference>
<evidence type="ECO:0000256" key="7">
    <source>
        <dbReference type="ARBA" id="ARBA00023136"/>
    </source>
</evidence>
<gene>
    <name evidence="10" type="ORF">METZ01_LOCUS175226</name>
</gene>
<feature type="transmembrane region" description="Helical" evidence="9">
    <location>
        <begin position="73"/>
        <end position="100"/>
    </location>
</feature>
<dbReference type="AlphaFoldDB" id="A0A382C996"/>
<dbReference type="GO" id="GO:0022857">
    <property type="term" value="F:transmembrane transporter activity"/>
    <property type="evidence" value="ECO:0007669"/>
    <property type="project" value="InterPro"/>
</dbReference>
<evidence type="ECO:0000256" key="1">
    <source>
        <dbReference type="ARBA" id="ARBA00004651"/>
    </source>
</evidence>
<organism evidence="10">
    <name type="scientific">marine metagenome</name>
    <dbReference type="NCBI Taxonomy" id="408172"/>
    <lineage>
        <taxon>unclassified sequences</taxon>
        <taxon>metagenomes</taxon>
        <taxon>ecological metagenomes</taxon>
    </lineage>
</organism>
<dbReference type="CDD" id="cd06582">
    <property type="entry name" value="TM_PBP1_LivH_like"/>
    <property type="match status" value="1"/>
</dbReference>
<keyword evidence="6 9" id="KW-1133">Transmembrane helix</keyword>
<feature type="transmembrane region" description="Helical" evidence="9">
    <location>
        <begin position="380"/>
        <end position="399"/>
    </location>
</feature>
<keyword evidence="4 9" id="KW-0812">Transmembrane</keyword>
<dbReference type="Pfam" id="PF02653">
    <property type="entry name" value="BPD_transp_2"/>
    <property type="match status" value="1"/>
</dbReference>
<proteinExistence type="inferred from homology"/>
<comment type="similarity">
    <text evidence="8">Belongs to the binding-protein-dependent transport system permease family. LivHM subfamily.</text>
</comment>
<feature type="transmembrane region" description="Helical" evidence="9">
    <location>
        <begin position="444"/>
        <end position="460"/>
    </location>
</feature>
<evidence type="ECO:0000256" key="5">
    <source>
        <dbReference type="ARBA" id="ARBA00022970"/>
    </source>
</evidence>
<feature type="transmembrane region" description="Helical" evidence="9">
    <location>
        <begin position="640"/>
        <end position="660"/>
    </location>
</feature>
<keyword evidence="2" id="KW-0813">Transport</keyword>
<feature type="transmembrane region" description="Helical" evidence="9">
    <location>
        <begin position="187"/>
        <end position="210"/>
    </location>
</feature>
<feature type="transmembrane region" description="Helical" evidence="9">
    <location>
        <begin position="231"/>
        <end position="251"/>
    </location>
</feature>
<evidence type="ECO:0000256" key="8">
    <source>
        <dbReference type="ARBA" id="ARBA00037998"/>
    </source>
</evidence>
<feature type="transmembrane region" description="Helical" evidence="9">
    <location>
        <begin position="160"/>
        <end position="181"/>
    </location>
</feature>
<accession>A0A382C996</accession>
<keyword evidence="5" id="KW-0029">Amino-acid transport</keyword>
<feature type="non-terminal residue" evidence="10">
    <location>
        <position position="1"/>
    </location>
</feature>
<feature type="transmembrane region" description="Helical" evidence="9">
    <location>
        <begin position="43"/>
        <end position="61"/>
    </location>
</feature>
<evidence type="ECO:0000256" key="2">
    <source>
        <dbReference type="ARBA" id="ARBA00022448"/>
    </source>
</evidence>
<name>A0A382C996_9ZZZZ</name>
<dbReference type="PANTHER" id="PTHR11795">
    <property type="entry name" value="BRANCHED-CHAIN AMINO ACID TRANSPORT SYSTEM PERMEASE PROTEIN LIVH"/>
    <property type="match status" value="1"/>
</dbReference>
<sequence>IAILLWIVLNVTKLGRKMRAVADNPDLAASSGINVERVHAQTAFIAAGISGTCGVLLSLFVRVNPNLGLSILLPSFAVIVLGTLGSVRGAIIASLIVGFIRTVSESVLIDVGPELGRPSYSAFGEAMPYLFLVGALMTMPKGIGNAIANWEIERARSSKGTIFSPTNIFLFLLLVFCLWSASWFGFILWGIIIFWLYLFNQITISSSFSIPDFKNIPQTPYIGSIFRNFTSYQKAMVFTAAALQIVVVSYLDIRTSGVGTAYLLVDYVFFFLNIVGLIVIYSSITSYLPEIRNIYEPAKSLDSEQKVQLLVSGFLLTLVSFGLDYLVAGSGRIYLAIDLMFLFLEVSGILLVVFTLFFSRMELIELLIDLDRKLKEIPEIQMWSTMVGCGVLTTLVFFLDELTSGSGMIYYIVDLFYLIVILSAVLLVLVIIKSRAEVPHRINLVLATIGILLIYCESAIDPQSRAYVTESALAIILFSFNDVSRFVLGNLSNLRDTINKNVFYRDSTAKIKTYFSLYRLLFGIILYQYVPFALIQNIGIFFILFSFNPLADNVSKGLEYLQRSFWEAILPPSKAAYGRSSERGSWFLFVVFFFILCSIAWNLPSSTSHTQYIQITRIIVLLCVFSILAFSLNLHTGLTGMTNFGVILFAGLGAITVGILT</sequence>
<feature type="transmembrane region" description="Helical" evidence="9">
    <location>
        <begin position="520"/>
        <end position="545"/>
    </location>
</feature>
<evidence type="ECO:0000256" key="4">
    <source>
        <dbReference type="ARBA" id="ARBA00022692"/>
    </source>
</evidence>